<evidence type="ECO:0000256" key="4">
    <source>
        <dbReference type="ARBA" id="ARBA00023242"/>
    </source>
</evidence>
<evidence type="ECO:0000256" key="5">
    <source>
        <dbReference type="SAM" id="MobiDB-lite"/>
    </source>
</evidence>
<feature type="compositionally biased region" description="Basic residues" evidence="5">
    <location>
        <begin position="146"/>
        <end position="163"/>
    </location>
</feature>
<comment type="caution">
    <text evidence="7">The sequence shown here is derived from an EMBL/GenBank/DDBJ whole genome shotgun (WGS) entry which is preliminary data.</text>
</comment>
<accession>A0AAU9JF99</accession>
<evidence type="ECO:0000256" key="3">
    <source>
        <dbReference type="ARBA" id="ARBA00022664"/>
    </source>
</evidence>
<protein>
    <recommendedName>
        <fullName evidence="6">Pre-mRNA polyadenylation factor Fip1 domain-containing protein</fullName>
    </recommendedName>
</protein>
<feature type="compositionally biased region" description="Basic and acidic residues" evidence="5">
    <location>
        <begin position="123"/>
        <end position="145"/>
    </location>
</feature>
<dbReference type="Proteomes" id="UP001162131">
    <property type="component" value="Unassembled WGS sequence"/>
</dbReference>
<sequence>MLIVIAGLLSNFNVFAINLLIKIMINDSKAMSEEEEDTEVKIYWGDCNDYTLEQWMEYRKKIYQYVGDSYKPAATEVAEKPWLIPGANISDWFNFGFDEESWNEFLLNQIALRQAKILEKEKQMQEAVAKRKERRSSSTEKAERKHHEKSKHKKHNDFKKSRR</sequence>
<comment type="similarity">
    <text evidence="2">Belongs to the FIP1 family.</text>
</comment>
<keyword evidence="3" id="KW-0507">mRNA processing</keyword>
<dbReference type="EMBL" id="CAJZBQ010000033">
    <property type="protein sequence ID" value="CAG9323044.1"/>
    <property type="molecule type" value="Genomic_DNA"/>
</dbReference>
<dbReference type="GO" id="GO:0005634">
    <property type="term" value="C:nucleus"/>
    <property type="evidence" value="ECO:0007669"/>
    <property type="project" value="UniProtKB-SubCell"/>
</dbReference>
<evidence type="ECO:0000256" key="2">
    <source>
        <dbReference type="ARBA" id="ARBA00007459"/>
    </source>
</evidence>
<dbReference type="Pfam" id="PF05182">
    <property type="entry name" value="Fip1"/>
    <property type="match status" value="1"/>
</dbReference>
<comment type="subcellular location">
    <subcellularLocation>
        <location evidence="1">Nucleus</location>
    </subcellularLocation>
</comment>
<evidence type="ECO:0000259" key="6">
    <source>
        <dbReference type="Pfam" id="PF05182"/>
    </source>
</evidence>
<keyword evidence="4" id="KW-0539">Nucleus</keyword>
<evidence type="ECO:0000256" key="1">
    <source>
        <dbReference type="ARBA" id="ARBA00004123"/>
    </source>
</evidence>
<name>A0AAU9JF99_9CILI</name>
<dbReference type="InterPro" id="IPR007854">
    <property type="entry name" value="Fip1_dom"/>
</dbReference>
<evidence type="ECO:0000313" key="8">
    <source>
        <dbReference type="Proteomes" id="UP001162131"/>
    </source>
</evidence>
<organism evidence="7 8">
    <name type="scientific">Blepharisma stoltei</name>
    <dbReference type="NCBI Taxonomy" id="1481888"/>
    <lineage>
        <taxon>Eukaryota</taxon>
        <taxon>Sar</taxon>
        <taxon>Alveolata</taxon>
        <taxon>Ciliophora</taxon>
        <taxon>Postciliodesmatophora</taxon>
        <taxon>Heterotrichea</taxon>
        <taxon>Heterotrichida</taxon>
        <taxon>Blepharismidae</taxon>
        <taxon>Blepharisma</taxon>
    </lineage>
</organism>
<keyword evidence="8" id="KW-1185">Reference proteome</keyword>
<feature type="region of interest" description="Disordered" evidence="5">
    <location>
        <begin position="123"/>
        <end position="163"/>
    </location>
</feature>
<proteinExistence type="inferred from homology"/>
<gene>
    <name evidence="7" type="ORF">BSTOLATCC_MIC32949</name>
</gene>
<reference evidence="7" key="1">
    <citation type="submission" date="2021-09" db="EMBL/GenBank/DDBJ databases">
        <authorList>
            <consortium name="AG Swart"/>
            <person name="Singh M."/>
            <person name="Singh A."/>
            <person name="Seah K."/>
            <person name="Emmerich C."/>
        </authorList>
    </citation>
    <scope>NUCLEOTIDE SEQUENCE</scope>
    <source>
        <strain evidence="7">ATCC30299</strain>
    </source>
</reference>
<dbReference type="GO" id="GO:0006397">
    <property type="term" value="P:mRNA processing"/>
    <property type="evidence" value="ECO:0007669"/>
    <property type="project" value="UniProtKB-KW"/>
</dbReference>
<feature type="domain" description="Pre-mRNA polyadenylation factor Fip1" evidence="6">
    <location>
        <begin position="76"/>
        <end position="113"/>
    </location>
</feature>
<evidence type="ECO:0000313" key="7">
    <source>
        <dbReference type="EMBL" id="CAG9323044.1"/>
    </source>
</evidence>
<dbReference type="AlphaFoldDB" id="A0AAU9JF99"/>